<sequence>MLEHAAGGAHLARGQTHVAPHAGGRHAFPTLEGEDEAGRSGVAQAFGDAVGGGAFVQHHADVFGGKAAFLQHRAHQEYIVDAAFKTVCRIRVMVDADQQRAPRRFGAGLLEGCEATAQAALDLGAGQEAPHCGAGVGMAEIVRGIVVERVVGNVEAGADLVEIARAQPDVRGQDMIVRVVQMKPATGLAQPFQPAGEGIAHAGIADLRAERNEGLAPDRRRVSQEGVVADE</sequence>
<organism evidence="2">
    <name type="scientific">mine drainage metagenome</name>
    <dbReference type="NCBI Taxonomy" id="410659"/>
    <lineage>
        <taxon>unclassified sequences</taxon>
        <taxon>metagenomes</taxon>
        <taxon>ecological metagenomes</taxon>
    </lineage>
</organism>
<evidence type="ECO:0000256" key="1">
    <source>
        <dbReference type="SAM" id="MobiDB-lite"/>
    </source>
</evidence>
<name>A0A1J5Q431_9ZZZZ</name>
<evidence type="ECO:0000313" key="2">
    <source>
        <dbReference type="EMBL" id="OIQ74668.1"/>
    </source>
</evidence>
<gene>
    <name evidence="2" type="ORF">GALL_436730</name>
</gene>
<dbReference type="EMBL" id="MLJW01002424">
    <property type="protein sequence ID" value="OIQ74668.1"/>
    <property type="molecule type" value="Genomic_DNA"/>
</dbReference>
<accession>A0A1J5Q431</accession>
<feature type="compositionally biased region" description="Basic and acidic residues" evidence="1">
    <location>
        <begin position="211"/>
        <end position="223"/>
    </location>
</feature>
<comment type="caution">
    <text evidence="2">The sequence shown here is derived from an EMBL/GenBank/DDBJ whole genome shotgun (WGS) entry which is preliminary data.</text>
</comment>
<dbReference type="AlphaFoldDB" id="A0A1J5Q431"/>
<feature type="region of interest" description="Disordered" evidence="1">
    <location>
        <begin position="211"/>
        <end position="231"/>
    </location>
</feature>
<feature type="region of interest" description="Disordered" evidence="1">
    <location>
        <begin position="1"/>
        <end position="33"/>
    </location>
</feature>
<proteinExistence type="predicted"/>
<reference evidence="2" key="1">
    <citation type="submission" date="2016-10" db="EMBL/GenBank/DDBJ databases">
        <title>Sequence of Gallionella enrichment culture.</title>
        <authorList>
            <person name="Poehlein A."/>
            <person name="Muehling M."/>
            <person name="Daniel R."/>
        </authorList>
    </citation>
    <scope>NUCLEOTIDE SEQUENCE</scope>
</reference>
<protein>
    <submittedName>
        <fullName evidence="2">Uncharacterized protein</fullName>
    </submittedName>
</protein>